<accession>A0A8H5HXJ1</accession>
<dbReference type="OrthoDB" id="2320368at2759"/>
<dbReference type="GO" id="GO:0005763">
    <property type="term" value="C:mitochondrial small ribosomal subunit"/>
    <property type="evidence" value="ECO:0007669"/>
    <property type="project" value="TreeGrafter"/>
</dbReference>
<organism evidence="5 6">
    <name type="scientific">Collybiopsis confluens</name>
    <dbReference type="NCBI Taxonomy" id="2823264"/>
    <lineage>
        <taxon>Eukaryota</taxon>
        <taxon>Fungi</taxon>
        <taxon>Dikarya</taxon>
        <taxon>Basidiomycota</taxon>
        <taxon>Agaricomycotina</taxon>
        <taxon>Agaricomycetes</taxon>
        <taxon>Agaricomycetidae</taxon>
        <taxon>Agaricales</taxon>
        <taxon>Marasmiineae</taxon>
        <taxon>Omphalotaceae</taxon>
        <taxon>Collybiopsis</taxon>
    </lineage>
</organism>
<dbReference type="GO" id="GO:0006412">
    <property type="term" value="P:translation"/>
    <property type="evidence" value="ECO:0007669"/>
    <property type="project" value="InterPro"/>
</dbReference>
<dbReference type="PROSITE" id="PS00963">
    <property type="entry name" value="RIBOSOMAL_S2_2"/>
    <property type="match status" value="1"/>
</dbReference>
<evidence type="ECO:0000313" key="6">
    <source>
        <dbReference type="Proteomes" id="UP000518752"/>
    </source>
</evidence>
<comment type="caution">
    <text evidence="5">The sequence shown here is derived from an EMBL/GenBank/DDBJ whole genome shotgun (WGS) entry which is preliminary data.</text>
</comment>
<dbReference type="Pfam" id="PF00318">
    <property type="entry name" value="Ribosomal_S2"/>
    <property type="match status" value="2"/>
</dbReference>
<evidence type="ECO:0000256" key="3">
    <source>
        <dbReference type="ARBA" id="ARBA00023274"/>
    </source>
</evidence>
<dbReference type="EMBL" id="JAACJN010000010">
    <property type="protein sequence ID" value="KAF5391377.1"/>
    <property type="molecule type" value="Genomic_DNA"/>
</dbReference>
<evidence type="ECO:0000313" key="5">
    <source>
        <dbReference type="EMBL" id="KAF5391377.1"/>
    </source>
</evidence>
<dbReference type="SUPFAM" id="SSF52313">
    <property type="entry name" value="Ribosomal protein S2"/>
    <property type="match status" value="1"/>
</dbReference>
<sequence length="298" mass="32999">MSLGSRLARSCLPKRWPRYSSSQAQPQRLTSDHDWTEFQETRTSLKTLMNGLSHYGSEQTSKWSLRDGLRRPAKDATLSALLASGAHFGHASSRMDPNFMPYAYGTRAGITLIDLDRTLPLLRRAAKLVRAVAANDGQILFIGTRSDLRPIVQQAAQRLGSQGYHVGDRWLPGTLTNKWQMFGQETVRAKRIIPDLVIVLNPLSNMNAIQECALTNVPTIGTIDTNADPRIVMYPIPANDESPRTAEIIAGVLSVAGREGIAIRNAEMARMRASVQSAWEDVMTMKEQTQAEADPEND</sequence>
<gene>
    <name evidence="5" type="ORF">D9757_002059</name>
</gene>
<dbReference type="PROSITE" id="PS00962">
    <property type="entry name" value="RIBOSOMAL_S2_1"/>
    <property type="match status" value="1"/>
</dbReference>
<dbReference type="PANTHER" id="PTHR12534">
    <property type="entry name" value="30S RIBOSOMAL PROTEIN S2 PROKARYOTIC AND ORGANELLAR"/>
    <property type="match status" value="1"/>
</dbReference>
<evidence type="ECO:0000256" key="1">
    <source>
        <dbReference type="ARBA" id="ARBA00006242"/>
    </source>
</evidence>
<evidence type="ECO:0008006" key="7">
    <source>
        <dbReference type="Google" id="ProtNLM"/>
    </source>
</evidence>
<dbReference type="HAMAP" id="MF_00291_B">
    <property type="entry name" value="Ribosomal_uS2_B"/>
    <property type="match status" value="1"/>
</dbReference>
<evidence type="ECO:0000256" key="2">
    <source>
        <dbReference type="ARBA" id="ARBA00022980"/>
    </source>
</evidence>
<dbReference type="AlphaFoldDB" id="A0A8H5HXJ1"/>
<dbReference type="InterPro" id="IPR023591">
    <property type="entry name" value="Ribosomal_uS2_flav_dom_sf"/>
</dbReference>
<dbReference type="PANTHER" id="PTHR12534:SF0">
    <property type="entry name" value="SMALL RIBOSOMAL SUBUNIT PROTEIN US2M"/>
    <property type="match status" value="1"/>
</dbReference>
<reference evidence="5 6" key="1">
    <citation type="journal article" date="2020" name="ISME J.">
        <title>Uncovering the hidden diversity of litter-decomposition mechanisms in mushroom-forming fungi.</title>
        <authorList>
            <person name="Floudas D."/>
            <person name="Bentzer J."/>
            <person name="Ahren D."/>
            <person name="Johansson T."/>
            <person name="Persson P."/>
            <person name="Tunlid A."/>
        </authorList>
    </citation>
    <scope>NUCLEOTIDE SEQUENCE [LARGE SCALE GENOMIC DNA]</scope>
    <source>
        <strain evidence="5 6">CBS 406.79</strain>
    </source>
</reference>
<dbReference type="InterPro" id="IPR001865">
    <property type="entry name" value="Ribosomal_uS2"/>
</dbReference>
<dbReference type="Gene3D" id="3.40.50.10490">
    <property type="entry name" value="Glucose-6-phosphate isomerase like protein, domain 1"/>
    <property type="match status" value="1"/>
</dbReference>
<dbReference type="NCBIfam" id="TIGR01011">
    <property type="entry name" value="rpsB_bact"/>
    <property type="match status" value="1"/>
</dbReference>
<keyword evidence="6" id="KW-1185">Reference proteome</keyword>
<dbReference type="InterPro" id="IPR018130">
    <property type="entry name" value="Ribosomal_uS2_CS"/>
</dbReference>
<keyword evidence="2 4" id="KW-0689">Ribosomal protein</keyword>
<name>A0A8H5HXJ1_9AGAR</name>
<evidence type="ECO:0000256" key="4">
    <source>
        <dbReference type="RuleBase" id="RU003631"/>
    </source>
</evidence>
<dbReference type="PRINTS" id="PR00395">
    <property type="entry name" value="RIBOSOMALS2"/>
</dbReference>
<proteinExistence type="inferred from homology"/>
<dbReference type="InterPro" id="IPR005706">
    <property type="entry name" value="Ribosomal_uS2_bac/mit/plastid"/>
</dbReference>
<protein>
    <recommendedName>
        <fullName evidence="7">Ribosomal protein S2</fullName>
    </recommendedName>
</protein>
<dbReference type="GO" id="GO:0003735">
    <property type="term" value="F:structural constituent of ribosome"/>
    <property type="evidence" value="ECO:0007669"/>
    <property type="project" value="InterPro"/>
</dbReference>
<keyword evidence="3 4" id="KW-0687">Ribonucleoprotein</keyword>
<comment type="similarity">
    <text evidence="1 4">Belongs to the universal ribosomal protein uS2 family.</text>
</comment>
<dbReference type="CDD" id="cd01425">
    <property type="entry name" value="RPS2"/>
    <property type="match status" value="1"/>
</dbReference>
<dbReference type="Proteomes" id="UP000518752">
    <property type="component" value="Unassembled WGS sequence"/>
</dbReference>